<accession>A0ABW3PA75</accession>
<comment type="caution">
    <text evidence="3">The sequence shown here is derived from an EMBL/GenBank/DDBJ whole genome shotgun (WGS) entry which is preliminary data.</text>
</comment>
<sequence>MTIEINPELDLILEREVDVSPEEIWHAWTTPEHLKQWFCPLPWKTVECEMDLTPGGRFHTVMQSPEGQQFPNTGCYLELIPNKKLSWTNALEPGFRPAKGLEPSPGHECAELLMTASIVLEATATGTRYTAYALHTSPASKQRHEAMGFQQGWSMVLDQLVAVIKQSR</sequence>
<organism evidence="3 4">
    <name type="scientific">Methylophilus flavus</name>
    <dbReference type="NCBI Taxonomy" id="640084"/>
    <lineage>
        <taxon>Bacteria</taxon>
        <taxon>Pseudomonadati</taxon>
        <taxon>Pseudomonadota</taxon>
        <taxon>Betaproteobacteria</taxon>
        <taxon>Nitrosomonadales</taxon>
        <taxon>Methylophilaceae</taxon>
        <taxon>Methylophilus</taxon>
    </lineage>
</organism>
<evidence type="ECO:0000313" key="4">
    <source>
        <dbReference type="Proteomes" id="UP001597206"/>
    </source>
</evidence>
<evidence type="ECO:0000256" key="1">
    <source>
        <dbReference type="ARBA" id="ARBA00006817"/>
    </source>
</evidence>
<name>A0ABW3PA75_9PROT</name>
<gene>
    <name evidence="3" type="ORF">ACFQ2T_12130</name>
</gene>
<dbReference type="InterPro" id="IPR023393">
    <property type="entry name" value="START-like_dom_sf"/>
</dbReference>
<protein>
    <submittedName>
        <fullName evidence="3">SRPBCC family protein</fullName>
    </submittedName>
</protein>
<dbReference type="Gene3D" id="3.30.530.20">
    <property type="match status" value="1"/>
</dbReference>
<reference evidence="4" key="1">
    <citation type="journal article" date="2019" name="Int. J. Syst. Evol. Microbiol.">
        <title>The Global Catalogue of Microorganisms (GCM) 10K type strain sequencing project: providing services to taxonomists for standard genome sequencing and annotation.</title>
        <authorList>
            <consortium name="The Broad Institute Genomics Platform"/>
            <consortium name="The Broad Institute Genome Sequencing Center for Infectious Disease"/>
            <person name="Wu L."/>
            <person name="Ma J."/>
        </authorList>
    </citation>
    <scope>NUCLEOTIDE SEQUENCE [LARGE SCALE GENOMIC DNA]</scope>
    <source>
        <strain evidence="4">CCUG 58411</strain>
    </source>
</reference>
<evidence type="ECO:0000259" key="2">
    <source>
        <dbReference type="Pfam" id="PF08327"/>
    </source>
</evidence>
<keyword evidence="4" id="KW-1185">Reference proteome</keyword>
<evidence type="ECO:0000313" key="3">
    <source>
        <dbReference type="EMBL" id="MFD1123259.1"/>
    </source>
</evidence>
<dbReference type="CDD" id="cd08896">
    <property type="entry name" value="SRPBCC_CalC_Aha1-like_3"/>
    <property type="match status" value="1"/>
</dbReference>
<dbReference type="SUPFAM" id="SSF55961">
    <property type="entry name" value="Bet v1-like"/>
    <property type="match status" value="1"/>
</dbReference>
<dbReference type="Proteomes" id="UP001597206">
    <property type="component" value="Unassembled WGS sequence"/>
</dbReference>
<dbReference type="Pfam" id="PF08327">
    <property type="entry name" value="AHSA1"/>
    <property type="match status" value="1"/>
</dbReference>
<dbReference type="EMBL" id="JBHTLN010000002">
    <property type="protein sequence ID" value="MFD1123259.1"/>
    <property type="molecule type" value="Genomic_DNA"/>
</dbReference>
<proteinExistence type="inferred from homology"/>
<dbReference type="InterPro" id="IPR013538">
    <property type="entry name" value="ASHA1/2-like_C"/>
</dbReference>
<dbReference type="RefSeq" id="WP_379034772.1">
    <property type="nucleotide sequence ID" value="NZ_JBHTLN010000002.1"/>
</dbReference>
<comment type="similarity">
    <text evidence="1">Belongs to the AHA1 family.</text>
</comment>
<feature type="domain" description="Activator of Hsp90 ATPase homologue 1/2-like C-terminal" evidence="2">
    <location>
        <begin position="18"/>
        <end position="164"/>
    </location>
</feature>